<dbReference type="PANTHER" id="PTHR20930">
    <property type="entry name" value="OVARIAN CARCINOMA ANTIGEN CA125-RELATED"/>
    <property type="match status" value="1"/>
</dbReference>
<dbReference type="InterPro" id="IPR013783">
    <property type="entry name" value="Ig-like_fold"/>
</dbReference>
<dbReference type="Proteomes" id="UP000504635">
    <property type="component" value="Unplaced"/>
</dbReference>
<dbReference type="GO" id="GO:0000407">
    <property type="term" value="C:phagophore assembly site"/>
    <property type="evidence" value="ECO:0007669"/>
    <property type="project" value="TreeGrafter"/>
</dbReference>
<protein>
    <submittedName>
        <fullName evidence="3">Protein ILRUN</fullName>
    </submittedName>
</protein>
<dbReference type="SUPFAM" id="SSF46934">
    <property type="entry name" value="UBA-like"/>
    <property type="match status" value="1"/>
</dbReference>
<dbReference type="InterPro" id="IPR039517">
    <property type="entry name" value="C6orf106_UBA-like"/>
</dbReference>
<dbReference type="FunCoup" id="A0A6J2XM99">
    <property type="interactions" value="257"/>
</dbReference>
<dbReference type="InterPro" id="IPR032350">
    <property type="entry name" value="Nbr1_FW"/>
</dbReference>
<dbReference type="InParanoid" id="A0A6J2XM99"/>
<accession>A0A6J2XM99</accession>
<dbReference type="PANTHER" id="PTHR20930:SF0">
    <property type="entry name" value="PROTEIN ILRUN"/>
    <property type="match status" value="1"/>
</dbReference>
<organism evidence="2 3">
    <name type="scientific">Sitophilus oryzae</name>
    <name type="common">Rice weevil</name>
    <name type="synonym">Curculio oryzae</name>
    <dbReference type="NCBI Taxonomy" id="7048"/>
    <lineage>
        <taxon>Eukaryota</taxon>
        <taxon>Metazoa</taxon>
        <taxon>Ecdysozoa</taxon>
        <taxon>Arthropoda</taxon>
        <taxon>Hexapoda</taxon>
        <taxon>Insecta</taxon>
        <taxon>Pterygota</taxon>
        <taxon>Neoptera</taxon>
        <taxon>Endopterygota</taxon>
        <taxon>Coleoptera</taxon>
        <taxon>Polyphaga</taxon>
        <taxon>Cucujiformia</taxon>
        <taxon>Curculionidae</taxon>
        <taxon>Dryophthorinae</taxon>
        <taxon>Sitophilus</taxon>
    </lineage>
</organism>
<dbReference type="Gene3D" id="1.10.8.10">
    <property type="entry name" value="DNA helicase RuvA subunit, C-terminal domain"/>
    <property type="match status" value="1"/>
</dbReference>
<dbReference type="OrthoDB" id="661148at2759"/>
<dbReference type="GO" id="GO:0043130">
    <property type="term" value="F:ubiquitin binding"/>
    <property type="evidence" value="ECO:0007669"/>
    <property type="project" value="TreeGrafter"/>
</dbReference>
<dbReference type="GO" id="GO:0051028">
    <property type="term" value="P:mRNA transport"/>
    <property type="evidence" value="ECO:0007669"/>
    <property type="project" value="InterPro"/>
</dbReference>
<dbReference type="AlphaFoldDB" id="A0A6J2XM99"/>
<proteinExistence type="predicted"/>
<evidence type="ECO:0000313" key="2">
    <source>
        <dbReference type="Proteomes" id="UP000504635"/>
    </source>
</evidence>
<dbReference type="InterPro" id="IPR005637">
    <property type="entry name" value="TAP_C_dom"/>
</dbReference>
<dbReference type="GO" id="GO:0016236">
    <property type="term" value="P:macroautophagy"/>
    <property type="evidence" value="ECO:0007669"/>
    <property type="project" value="TreeGrafter"/>
</dbReference>
<name>A0A6J2XM99_SITOR</name>
<dbReference type="Pfam" id="PF14555">
    <property type="entry name" value="UBA_4"/>
    <property type="match status" value="1"/>
</dbReference>
<dbReference type="PROSITE" id="PS51281">
    <property type="entry name" value="TAP_C"/>
    <property type="match status" value="1"/>
</dbReference>
<dbReference type="GO" id="GO:0005634">
    <property type="term" value="C:nucleus"/>
    <property type="evidence" value="ECO:0007669"/>
    <property type="project" value="InterPro"/>
</dbReference>
<evidence type="ECO:0000313" key="3">
    <source>
        <dbReference type="RefSeq" id="XP_030751774.1"/>
    </source>
</evidence>
<dbReference type="RefSeq" id="XP_030751774.1">
    <property type="nucleotide sequence ID" value="XM_030895914.1"/>
</dbReference>
<keyword evidence="2" id="KW-1185">Reference proteome</keyword>
<dbReference type="Pfam" id="PF16158">
    <property type="entry name" value="N_BRCA1_IG"/>
    <property type="match status" value="1"/>
</dbReference>
<sequence length="243" mass="26617">MDVDNGSSDGGVGGSLDIEQSLLQQFSCMGTTDKDELVSQLQKLLGSPSHLNNSTAAFFLDMNNWNLQAAICSYLDIESPNTLPSMALVSDPVATETESIEPDTRFQKSWHICNNGLEQWPAGCYIQFSDGNDFGGNRIQLPALNPAEGTHLCVEMTSPSVPGIYQSKWRACTPSGSYFGDPMWVILTVVEQGTIELTEQLSHFNELGAIPPLAPQVPNPFIRQTLHHRDSSTDNAPPDEMYH</sequence>
<feature type="domain" description="TAP-C" evidence="1">
    <location>
        <begin position="36"/>
        <end position="91"/>
    </location>
</feature>
<dbReference type="Gene3D" id="2.60.40.10">
    <property type="entry name" value="Immunoglobulins"/>
    <property type="match status" value="1"/>
</dbReference>
<gene>
    <name evidence="3" type="primary">LOC115879218</name>
</gene>
<dbReference type="CDD" id="cd14947">
    <property type="entry name" value="NBR1_like"/>
    <property type="match status" value="1"/>
</dbReference>
<dbReference type="InterPro" id="IPR009060">
    <property type="entry name" value="UBA-like_sf"/>
</dbReference>
<dbReference type="KEGG" id="soy:115879218"/>
<dbReference type="CDD" id="cd14349">
    <property type="entry name" value="UBA_CF106"/>
    <property type="match status" value="1"/>
</dbReference>
<reference evidence="3" key="1">
    <citation type="submission" date="2025-08" db="UniProtKB">
        <authorList>
            <consortium name="RefSeq"/>
        </authorList>
    </citation>
    <scope>IDENTIFICATION</scope>
    <source>
        <tissue evidence="3">Gonads</tissue>
    </source>
</reference>
<evidence type="ECO:0000259" key="1">
    <source>
        <dbReference type="PROSITE" id="PS51281"/>
    </source>
</evidence>
<dbReference type="GeneID" id="115879218"/>